<evidence type="ECO:0000313" key="1">
    <source>
        <dbReference type="EMBL" id="SNS07437.1"/>
    </source>
</evidence>
<dbReference type="EMBL" id="FZNS01000024">
    <property type="protein sequence ID" value="SNS07437.1"/>
    <property type="molecule type" value="Genomic_DNA"/>
</dbReference>
<dbReference type="AlphaFoldDB" id="A0A239BH00"/>
<name>A0A239BH00_9BACT</name>
<accession>A0A239BH00</accession>
<reference evidence="2" key="1">
    <citation type="submission" date="2017-06" db="EMBL/GenBank/DDBJ databases">
        <authorList>
            <person name="Varghese N."/>
            <person name="Submissions S."/>
        </authorList>
    </citation>
    <scope>NUCLEOTIDE SEQUENCE [LARGE SCALE GENOMIC DNA]</scope>
    <source>
        <strain evidence="2">DSM 28041</strain>
    </source>
</reference>
<gene>
    <name evidence="1" type="ORF">SAMN06269173_12410</name>
</gene>
<dbReference type="RefSeq" id="WP_089334518.1">
    <property type="nucleotide sequence ID" value="NZ_FZNS01000024.1"/>
</dbReference>
<evidence type="ECO:0000313" key="2">
    <source>
        <dbReference type="Proteomes" id="UP000198310"/>
    </source>
</evidence>
<organism evidence="1 2">
    <name type="scientific">Hymenobacter mucosus</name>
    <dbReference type="NCBI Taxonomy" id="1411120"/>
    <lineage>
        <taxon>Bacteria</taxon>
        <taxon>Pseudomonadati</taxon>
        <taxon>Bacteroidota</taxon>
        <taxon>Cytophagia</taxon>
        <taxon>Cytophagales</taxon>
        <taxon>Hymenobacteraceae</taxon>
        <taxon>Hymenobacter</taxon>
    </lineage>
</organism>
<proteinExistence type="predicted"/>
<dbReference type="Proteomes" id="UP000198310">
    <property type="component" value="Unassembled WGS sequence"/>
</dbReference>
<keyword evidence="2" id="KW-1185">Reference proteome</keyword>
<protein>
    <submittedName>
        <fullName evidence="1">Uncharacterized protein</fullName>
    </submittedName>
</protein>
<sequence>MYKIQLAAQGAPGHDPRTSHLRPVIEYLLVQGNRPAQWWHEDGWRSDPGGELHYAFTEPIDAAQLREHFAFPDSIQVQDDGSIRDSLNRVDICHDRPHGPLSFDLPTL</sequence>